<dbReference type="Pfam" id="PF00677">
    <property type="entry name" value="Lum_binding"/>
    <property type="match status" value="2"/>
</dbReference>
<dbReference type="GO" id="GO:0004746">
    <property type="term" value="F:riboflavin synthase activity"/>
    <property type="evidence" value="ECO:0007669"/>
    <property type="project" value="UniProtKB-UniRule"/>
</dbReference>
<reference evidence="12" key="1">
    <citation type="submission" date="2020-07" db="EMBL/GenBank/DDBJ databases">
        <title>Huge and variable diversity of episymbiotic CPR bacteria and DPANN archaea in groundwater ecosystems.</title>
        <authorList>
            <person name="He C.Y."/>
            <person name="Keren R."/>
            <person name="Whittaker M."/>
            <person name="Farag I.F."/>
            <person name="Doudna J."/>
            <person name="Cate J.H.D."/>
            <person name="Banfield J.F."/>
        </authorList>
    </citation>
    <scope>NUCLEOTIDE SEQUENCE</scope>
    <source>
        <strain evidence="12">NC_groundwater_1664_Pr3_B-0.1um_52_9</strain>
    </source>
</reference>
<dbReference type="EC" id="2.5.1.9" evidence="4 9"/>
<protein>
    <recommendedName>
        <fullName evidence="5 9">Riboflavin synthase</fullName>
        <ecNumber evidence="4 9">2.5.1.9</ecNumber>
    </recommendedName>
</protein>
<dbReference type="PROSITE" id="PS51177">
    <property type="entry name" value="LUMAZINE_BIND"/>
    <property type="match status" value="2"/>
</dbReference>
<evidence type="ECO:0000256" key="8">
    <source>
        <dbReference type="ARBA" id="ARBA00022737"/>
    </source>
</evidence>
<evidence type="ECO:0000256" key="2">
    <source>
        <dbReference type="ARBA" id="ARBA00002803"/>
    </source>
</evidence>
<evidence type="ECO:0000313" key="12">
    <source>
        <dbReference type="EMBL" id="MBI5249323.1"/>
    </source>
</evidence>
<evidence type="ECO:0000313" key="13">
    <source>
        <dbReference type="Proteomes" id="UP000807825"/>
    </source>
</evidence>
<comment type="catalytic activity">
    <reaction evidence="1">
        <text>2 6,7-dimethyl-8-(1-D-ribityl)lumazine + H(+) = 5-amino-6-(D-ribitylamino)uracil + riboflavin</text>
        <dbReference type="Rhea" id="RHEA:20772"/>
        <dbReference type="ChEBI" id="CHEBI:15378"/>
        <dbReference type="ChEBI" id="CHEBI:15934"/>
        <dbReference type="ChEBI" id="CHEBI:57986"/>
        <dbReference type="ChEBI" id="CHEBI:58201"/>
        <dbReference type="EC" id="2.5.1.9"/>
    </reaction>
</comment>
<evidence type="ECO:0000256" key="1">
    <source>
        <dbReference type="ARBA" id="ARBA00000968"/>
    </source>
</evidence>
<evidence type="ECO:0000256" key="7">
    <source>
        <dbReference type="ARBA" id="ARBA00022679"/>
    </source>
</evidence>
<dbReference type="NCBIfam" id="TIGR00187">
    <property type="entry name" value="ribE"/>
    <property type="match status" value="1"/>
</dbReference>
<comment type="caution">
    <text evidence="12">The sequence shown here is derived from an EMBL/GenBank/DDBJ whole genome shotgun (WGS) entry which is preliminary data.</text>
</comment>
<evidence type="ECO:0000256" key="9">
    <source>
        <dbReference type="NCBIfam" id="TIGR00187"/>
    </source>
</evidence>
<evidence type="ECO:0000256" key="10">
    <source>
        <dbReference type="PROSITE-ProRule" id="PRU00524"/>
    </source>
</evidence>
<name>A0A9D6UZV1_9BACT</name>
<feature type="domain" description="Lumazine-binding" evidence="11">
    <location>
        <begin position="1"/>
        <end position="98"/>
    </location>
</feature>
<dbReference type="InterPro" id="IPR026017">
    <property type="entry name" value="Lumazine-bd_dom"/>
</dbReference>
<feature type="repeat" description="Lumazine-binding" evidence="10">
    <location>
        <begin position="1"/>
        <end position="98"/>
    </location>
</feature>
<evidence type="ECO:0000256" key="6">
    <source>
        <dbReference type="ARBA" id="ARBA00022619"/>
    </source>
</evidence>
<keyword evidence="7 12" id="KW-0808">Transferase</keyword>
<dbReference type="InterPro" id="IPR001783">
    <property type="entry name" value="Lumazine-bd"/>
</dbReference>
<organism evidence="12 13">
    <name type="scientific">Desulfomonile tiedjei</name>
    <dbReference type="NCBI Taxonomy" id="2358"/>
    <lineage>
        <taxon>Bacteria</taxon>
        <taxon>Pseudomonadati</taxon>
        <taxon>Thermodesulfobacteriota</taxon>
        <taxon>Desulfomonilia</taxon>
        <taxon>Desulfomonilales</taxon>
        <taxon>Desulfomonilaceae</taxon>
        <taxon>Desulfomonile</taxon>
    </lineage>
</organism>
<dbReference type="Gene3D" id="2.40.30.20">
    <property type="match status" value="2"/>
</dbReference>
<proteinExistence type="predicted"/>
<sequence>MFTGMVEATGEIKSIEQKSGFVRIRISSDLDLADVKEGDSISVDGACLTATAIDVSRSEFLADVSPETLAVTTLTDLKIGSKVNLEKAMRLDSRLGGHLVSGHVDCVGRLLENRPTGEGFLLGFEVDSGRYLVAKGSVAVDGVSLTVNRVQGRRFWVMIIPHTAAFTGLTGKKINDRVNVEFDLIGKYVEKFVLSRGSSSGVNEDILKEHGFM</sequence>
<dbReference type="InterPro" id="IPR017938">
    <property type="entry name" value="Riboflavin_synthase-like_b-brl"/>
</dbReference>
<dbReference type="AlphaFoldDB" id="A0A9D6UZV1"/>
<accession>A0A9D6UZV1</accession>
<evidence type="ECO:0000256" key="5">
    <source>
        <dbReference type="ARBA" id="ARBA00013950"/>
    </source>
</evidence>
<dbReference type="PIRSF" id="PIRSF000498">
    <property type="entry name" value="Riboflavin_syn_A"/>
    <property type="match status" value="1"/>
</dbReference>
<feature type="repeat" description="Lumazine-binding" evidence="10">
    <location>
        <begin position="99"/>
        <end position="193"/>
    </location>
</feature>
<keyword evidence="8" id="KW-0677">Repeat</keyword>
<dbReference type="CDD" id="cd00402">
    <property type="entry name" value="Riboflavin_synthase_like"/>
    <property type="match status" value="1"/>
</dbReference>
<dbReference type="PANTHER" id="PTHR21098">
    <property type="entry name" value="RIBOFLAVIN SYNTHASE ALPHA CHAIN"/>
    <property type="match status" value="1"/>
</dbReference>
<dbReference type="NCBIfam" id="NF006767">
    <property type="entry name" value="PRK09289.1"/>
    <property type="match status" value="1"/>
</dbReference>
<keyword evidence="6" id="KW-0686">Riboflavin biosynthesis</keyword>
<dbReference type="EMBL" id="JACRDE010000206">
    <property type="protein sequence ID" value="MBI5249323.1"/>
    <property type="molecule type" value="Genomic_DNA"/>
</dbReference>
<feature type="domain" description="Lumazine-binding" evidence="11">
    <location>
        <begin position="99"/>
        <end position="193"/>
    </location>
</feature>
<gene>
    <name evidence="12" type="ORF">HY912_07495</name>
</gene>
<evidence type="ECO:0000256" key="3">
    <source>
        <dbReference type="ARBA" id="ARBA00004887"/>
    </source>
</evidence>
<dbReference type="SUPFAM" id="SSF63380">
    <property type="entry name" value="Riboflavin synthase domain-like"/>
    <property type="match status" value="2"/>
</dbReference>
<dbReference type="InterPro" id="IPR023366">
    <property type="entry name" value="ATP_synth_asu-like_sf"/>
</dbReference>
<dbReference type="PANTHER" id="PTHR21098:SF12">
    <property type="entry name" value="RIBOFLAVIN SYNTHASE"/>
    <property type="match status" value="1"/>
</dbReference>
<comment type="function">
    <text evidence="2">Catalyzes the dismutation of two molecules of 6,7-dimethyl-8-ribityllumazine, resulting in the formation of riboflavin and 5-amino-6-(D-ribitylamino)uracil.</text>
</comment>
<comment type="pathway">
    <text evidence="3">Cofactor biosynthesis; riboflavin biosynthesis; riboflavin from 2-hydroxy-3-oxobutyl phosphate and 5-amino-6-(D-ribitylamino)uracil: step 2/2.</text>
</comment>
<dbReference type="FunFam" id="2.40.30.20:FF:000003">
    <property type="entry name" value="Riboflavin synthase, alpha subunit"/>
    <property type="match status" value="1"/>
</dbReference>
<evidence type="ECO:0000256" key="4">
    <source>
        <dbReference type="ARBA" id="ARBA00012827"/>
    </source>
</evidence>
<dbReference type="GO" id="GO:0009231">
    <property type="term" value="P:riboflavin biosynthetic process"/>
    <property type="evidence" value="ECO:0007669"/>
    <property type="project" value="UniProtKB-KW"/>
</dbReference>
<dbReference type="Proteomes" id="UP000807825">
    <property type="component" value="Unassembled WGS sequence"/>
</dbReference>
<evidence type="ECO:0000259" key="11">
    <source>
        <dbReference type="PROSITE" id="PS51177"/>
    </source>
</evidence>